<dbReference type="Gene3D" id="2.40.50.140">
    <property type="entry name" value="Nucleic acid-binding proteins"/>
    <property type="match status" value="1"/>
</dbReference>
<keyword evidence="1 2" id="KW-0238">DNA-binding</keyword>
<dbReference type="SUPFAM" id="SSF50249">
    <property type="entry name" value="Nucleic acid-binding proteins"/>
    <property type="match status" value="1"/>
</dbReference>
<evidence type="ECO:0000313" key="3">
    <source>
        <dbReference type="EMBL" id="RXK58549.1"/>
    </source>
</evidence>
<dbReference type="RefSeq" id="WP_129132350.1">
    <property type="nucleotide sequence ID" value="NZ_SDHW01000006.1"/>
</dbReference>
<name>A0A4Q1CFH7_9BACT</name>
<evidence type="ECO:0000256" key="2">
    <source>
        <dbReference type="PIRNR" id="PIRNR002070"/>
    </source>
</evidence>
<comment type="caution">
    <text evidence="3">The sequence shown here is derived from an EMBL/GenBank/DDBJ whole genome shotgun (WGS) entry which is preliminary data.</text>
</comment>
<keyword evidence="4" id="KW-1185">Reference proteome</keyword>
<proteinExistence type="predicted"/>
<protein>
    <recommendedName>
        <fullName evidence="2">Single-stranded DNA-binding protein</fullName>
    </recommendedName>
</protein>
<gene>
    <name evidence="3" type="ORF">ESA94_18125</name>
</gene>
<dbReference type="Pfam" id="PF00436">
    <property type="entry name" value="SSB"/>
    <property type="match status" value="1"/>
</dbReference>
<dbReference type="CDD" id="cd04496">
    <property type="entry name" value="SSB_OBF"/>
    <property type="match status" value="1"/>
</dbReference>
<dbReference type="InterPro" id="IPR011344">
    <property type="entry name" value="ssDNA-bd"/>
</dbReference>
<dbReference type="OrthoDB" id="1265936at2"/>
<dbReference type="PROSITE" id="PS50935">
    <property type="entry name" value="SSB"/>
    <property type="match status" value="1"/>
</dbReference>
<evidence type="ECO:0000313" key="4">
    <source>
        <dbReference type="Proteomes" id="UP000290204"/>
    </source>
</evidence>
<evidence type="ECO:0000256" key="1">
    <source>
        <dbReference type="ARBA" id="ARBA00023125"/>
    </source>
</evidence>
<dbReference type="InterPro" id="IPR012340">
    <property type="entry name" value="NA-bd_OB-fold"/>
</dbReference>
<dbReference type="PIRSF" id="PIRSF002070">
    <property type="entry name" value="SSB"/>
    <property type="match status" value="1"/>
</dbReference>
<dbReference type="GO" id="GO:0006260">
    <property type="term" value="P:DNA replication"/>
    <property type="evidence" value="ECO:0007669"/>
    <property type="project" value="InterPro"/>
</dbReference>
<accession>A0A4Q1CFH7</accession>
<sequence>MIIIGRLTKNGLINTLKDERKVLNFTVAVNDYYKPKGADKAATITTYYNCSYWINMQLAERLTKGTLVELDGRIGVNAYTTMQGEAKASLILHVNAIKIHQTMKNNVAASIPKKEEVSEDLPF</sequence>
<reference evidence="3 4" key="1">
    <citation type="submission" date="2019-01" db="EMBL/GenBank/DDBJ databases">
        <title>Lacibacter sp. strain TTM-7.</title>
        <authorList>
            <person name="Chen W.-M."/>
        </authorList>
    </citation>
    <scope>NUCLEOTIDE SEQUENCE [LARGE SCALE GENOMIC DNA]</scope>
    <source>
        <strain evidence="3 4">TTM-7</strain>
    </source>
</reference>
<dbReference type="EMBL" id="SDHW01000006">
    <property type="protein sequence ID" value="RXK58549.1"/>
    <property type="molecule type" value="Genomic_DNA"/>
</dbReference>
<organism evidence="3 4">
    <name type="scientific">Lacibacter luteus</name>
    <dbReference type="NCBI Taxonomy" id="2508719"/>
    <lineage>
        <taxon>Bacteria</taxon>
        <taxon>Pseudomonadati</taxon>
        <taxon>Bacteroidota</taxon>
        <taxon>Chitinophagia</taxon>
        <taxon>Chitinophagales</taxon>
        <taxon>Chitinophagaceae</taxon>
        <taxon>Lacibacter</taxon>
    </lineage>
</organism>
<dbReference type="GO" id="GO:0003697">
    <property type="term" value="F:single-stranded DNA binding"/>
    <property type="evidence" value="ECO:0007669"/>
    <property type="project" value="InterPro"/>
</dbReference>
<dbReference type="Proteomes" id="UP000290204">
    <property type="component" value="Unassembled WGS sequence"/>
</dbReference>
<dbReference type="InterPro" id="IPR000424">
    <property type="entry name" value="Primosome_PriB/ssb"/>
</dbReference>
<dbReference type="AlphaFoldDB" id="A0A4Q1CFH7"/>